<feature type="transmembrane region" description="Helical" evidence="1">
    <location>
        <begin position="323"/>
        <end position="346"/>
    </location>
</feature>
<dbReference type="AlphaFoldDB" id="A0A1F7HI55"/>
<keyword evidence="1" id="KW-0472">Membrane</keyword>
<organism evidence="2 3">
    <name type="scientific">Candidatus Roizmanbacteria bacterium RIFCSPHIGHO2_12_FULL_33_9</name>
    <dbReference type="NCBI Taxonomy" id="1802045"/>
    <lineage>
        <taxon>Bacteria</taxon>
        <taxon>Candidatus Roizmaniibacteriota</taxon>
    </lineage>
</organism>
<dbReference type="Proteomes" id="UP000177199">
    <property type="component" value="Unassembled WGS sequence"/>
</dbReference>
<accession>A0A1F7HI55</accession>
<evidence type="ECO:0000313" key="2">
    <source>
        <dbReference type="EMBL" id="OGK30899.1"/>
    </source>
</evidence>
<evidence type="ECO:0000313" key="3">
    <source>
        <dbReference type="Proteomes" id="UP000177199"/>
    </source>
</evidence>
<name>A0A1F7HI55_9BACT</name>
<evidence type="ECO:0000256" key="1">
    <source>
        <dbReference type="SAM" id="Phobius"/>
    </source>
</evidence>
<comment type="caution">
    <text evidence="2">The sequence shown here is derived from an EMBL/GenBank/DDBJ whole genome shotgun (WGS) entry which is preliminary data.</text>
</comment>
<sequence length="352" mass="38697">MGIIKRIIFSILILIFPLLFISNIAFGVGGLEEDLNNKLGASLGCGYPNTDYKQCCLRSTVFNITKEDSDIVIEKLKSCTVSSDEDLNKCLTNQEAEIILTLINVSESELVREATNKAIAIYVQINDEEKDKAFAQIEQILRRNAEDYINMPRNEKLKVTLRNSIPREKCFISGGPIKGFCTTKIAGYFADQFGNDPNNKAILEAEDDLTIDPCVYGGPIEGSDGSCTCTADTGLSVLCGDYISDQQEYNKCVQCTESRGGFWTGFGCIGLSFQGFVQETLFGWALGLAGTITLLCIIYAAFMLQTSAGNPERIKKARQYLTACITGLLLIIFSILILRIIGINILQIPGFN</sequence>
<proteinExistence type="predicted"/>
<protein>
    <submittedName>
        <fullName evidence="2">Uncharacterized protein</fullName>
    </submittedName>
</protein>
<gene>
    <name evidence="2" type="ORF">A3F29_03530</name>
</gene>
<feature type="transmembrane region" description="Helical" evidence="1">
    <location>
        <begin position="281"/>
        <end position="302"/>
    </location>
</feature>
<keyword evidence="1" id="KW-1133">Transmembrane helix</keyword>
<dbReference type="EMBL" id="MFZV01000040">
    <property type="protein sequence ID" value="OGK30899.1"/>
    <property type="molecule type" value="Genomic_DNA"/>
</dbReference>
<keyword evidence="1" id="KW-0812">Transmembrane</keyword>
<reference evidence="2 3" key="1">
    <citation type="journal article" date="2016" name="Nat. Commun.">
        <title>Thousands of microbial genomes shed light on interconnected biogeochemical processes in an aquifer system.</title>
        <authorList>
            <person name="Anantharaman K."/>
            <person name="Brown C.T."/>
            <person name="Hug L.A."/>
            <person name="Sharon I."/>
            <person name="Castelle C.J."/>
            <person name="Probst A.J."/>
            <person name="Thomas B.C."/>
            <person name="Singh A."/>
            <person name="Wilkins M.J."/>
            <person name="Karaoz U."/>
            <person name="Brodie E.L."/>
            <person name="Williams K.H."/>
            <person name="Hubbard S.S."/>
            <person name="Banfield J.F."/>
        </authorList>
    </citation>
    <scope>NUCLEOTIDE SEQUENCE [LARGE SCALE GENOMIC DNA]</scope>
</reference>